<evidence type="ECO:0000259" key="5">
    <source>
        <dbReference type="Pfam" id="PF07176"/>
    </source>
</evidence>
<evidence type="ECO:0000256" key="2">
    <source>
        <dbReference type="ARBA" id="ARBA00022963"/>
    </source>
</evidence>
<evidence type="ECO:0000313" key="6">
    <source>
        <dbReference type="EMBL" id="MBD6616158.1"/>
    </source>
</evidence>
<accession>A0AA40SVP5</accession>
<sequence length="597" mass="65823">MNSLFGNWASILRKNSLLLVLSMLLPTFGNSNSVMAAERIYGYYSALELSISVNALENYAKTGVIDDDLAAYQQYLPLQKNQELRRILLSPVKVSPVVVSQFLYTPQGEFLLRRLTQVIKTKSRQSKPSFYALRAALILASAESGGLTLLNVLRKYPTSSIHLDLVQSLEIAAELEKLVNETNRAIATVSQKSKIEAATIPQPNLLQLPDFRNQGQFKSQKYTLKFFDLTRNRLLLTDVYVPNIKSSTSVIVISHGLGLDSSNFQYLATHLASHGFAVVVPNHPGSDAKQLRSLLNGSASEVAEASEFKDRPLDVKYILDKLEKSNHSDLRFKGRLNLQQVGVFGQSLGGYTALALAGAKINFEQLEQDCQPEALQDSWNMSLLLQCRALELSITKTGKEYNLRDERVKAAIAVNPITSSIFGKAGLSQIKTPVMIVGSSDDTVAPALYEQILPFSWFANSQKYLVMLVGGTHFSTIGNGNPANQQVALPAKMIGDASQARRYMNVLSVPFFQTYVAGKSKYIPYLNAAYTQSISSKSLGLSLVQSLSPTELAQVLSSDRNKILLFQIQTKASNSILNFGFWMLDVGVALLRVTIFI</sequence>
<dbReference type="Pfam" id="PF07176">
    <property type="entry name" value="DUF1400"/>
    <property type="match status" value="1"/>
</dbReference>
<feature type="domain" description="DUF1400" evidence="5">
    <location>
        <begin position="36"/>
        <end position="164"/>
    </location>
</feature>
<protein>
    <submittedName>
        <fullName evidence="6">Alpha/beta fold hydrolase</fullName>
    </submittedName>
</protein>
<proteinExistence type="predicted"/>
<dbReference type="SUPFAM" id="SSF53474">
    <property type="entry name" value="alpha/beta-Hydrolases"/>
    <property type="match status" value="1"/>
</dbReference>
<dbReference type="PANTHER" id="PTHR10272">
    <property type="entry name" value="PLATELET-ACTIVATING FACTOR ACETYLHYDROLASE"/>
    <property type="match status" value="1"/>
</dbReference>
<feature type="domain" description="AB hydrolase-1" evidence="4">
    <location>
        <begin position="250"/>
        <end position="358"/>
    </location>
</feature>
<evidence type="ECO:0000256" key="3">
    <source>
        <dbReference type="ARBA" id="ARBA00023098"/>
    </source>
</evidence>
<gene>
    <name evidence="6" type="ORF">FNW02_10010</name>
</gene>
<dbReference type="RefSeq" id="WP_191757395.1">
    <property type="nucleotide sequence ID" value="NZ_VJXY01000008.1"/>
</dbReference>
<comment type="caution">
    <text evidence="6">The sequence shown here is derived from an EMBL/GenBank/DDBJ whole genome shotgun (WGS) entry which is preliminary data.</text>
</comment>
<dbReference type="GO" id="GO:0016042">
    <property type="term" value="P:lipid catabolic process"/>
    <property type="evidence" value="ECO:0007669"/>
    <property type="project" value="UniProtKB-KW"/>
</dbReference>
<keyword evidence="1 6" id="KW-0378">Hydrolase</keyword>
<evidence type="ECO:0000259" key="4">
    <source>
        <dbReference type="Pfam" id="PF00561"/>
    </source>
</evidence>
<keyword evidence="2" id="KW-0442">Lipid degradation</keyword>
<dbReference type="GO" id="GO:0003847">
    <property type="term" value="F:1-alkyl-2-acetylglycerophosphocholine esterase activity"/>
    <property type="evidence" value="ECO:0007669"/>
    <property type="project" value="TreeGrafter"/>
</dbReference>
<dbReference type="Pfam" id="PF00561">
    <property type="entry name" value="Abhydrolase_1"/>
    <property type="match status" value="1"/>
</dbReference>
<dbReference type="InterPro" id="IPR000073">
    <property type="entry name" value="AB_hydrolase_1"/>
</dbReference>
<name>A0AA40SVP5_9NOST</name>
<dbReference type="EMBL" id="VJXY01000008">
    <property type="protein sequence ID" value="MBD6616158.1"/>
    <property type="molecule type" value="Genomic_DNA"/>
</dbReference>
<dbReference type="InterPro" id="IPR029058">
    <property type="entry name" value="AB_hydrolase_fold"/>
</dbReference>
<evidence type="ECO:0000313" key="7">
    <source>
        <dbReference type="Proteomes" id="UP001165986"/>
    </source>
</evidence>
<evidence type="ECO:0000256" key="1">
    <source>
        <dbReference type="ARBA" id="ARBA00022801"/>
    </source>
</evidence>
<dbReference type="PANTHER" id="PTHR10272:SF13">
    <property type="entry name" value="POLY(ETHYLENE TEREPHTHALATE) HYDROLASE"/>
    <property type="match status" value="1"/>
</dbReference>
<organism evidence="6 7">
    <name type="scientific">Komarekiella delphini-convector SJRDD-AB1</name>
    <dbReference type="NCBI Taxonomy" id="2593771"/>
    <lineage>
        <taxon>Bacteria</taxon>
        <taxon>Bacillati</taxon>
        <taxon>Cyanobacteriota</taxon>
        <taxon>Cyanophyceae</taxon>
        <taxon>Nostocales</taxon>
        <taxon>Nostocaceae</taxon>
        <taxon>Komarekiella</taxon>
        <taxon>Komarekiella delphini-convector</taxon>
    </lineage>
</organism>
<keyword evidence="7" id="KW-1185">Reference proteome</keyword>
<dbReference type="Gene3D" id="3.40.50.1820">
    <property type="entry name" value="alpha/beta hydrolase"/>
    <property type="match status" value="1"/>
</dbReference>
<dbReference type="AlphaFoldDB" id="A0AA40SVP5"/>
<dbReference type="InterPro" id="IPR010802">
    <property type="entry name" value="DUF1400"/>
</dbReference>
<keyword evidence="3" id="KW-0443">Lipid metabolism</keyword>
<reference evidence="6" key="1">
    <citation type="submission" date="2019-07" db="EMBL/GenBank/DDBJ databases">
        <title>Toxilogical consequences of a new and cryptic species of cyanobacteria (Komarekiella delphini-convector) recovered from the epidermis of a bottlenose dolphin and 1500 ft. in the air.</title>
        <authorList>
            <person name="Brown A.O."/>
            <person name="Dvorak P."/>
            <person name="Villanueva C.D."/>
            <person name="Foss A.J."/>
            <person name="Garvey A.D."/>
            <person name="Gibson Q.A."/>
            <person name="Johansen J.R."/>
            <person name="Casamatta D.A."/>
        </authorList>
    </citation>
    <scope>NUCLEOTIDE SEQUENCE</scope>
    <source>
        <strain evidence="6">SJRDD-AB1</strain>
    </source>
</reference>
<dbReference type="Proteomes" id="UP001165986">
    <property type="component" value="Unassembled WGS sequence"/>
</dbReference>